<dbReference type="AlphaFoldDB" id="E9T3P2"/>
<keyword evidence="3" id="KW-1185">Reference proteome</keyword>
<dbReference type="InterPro" id="IPR016040">
    <property type="entry name" value="NAD(P)-bd_dom"/>
</dbReference>
<dbReference type="STRING" id="43767.A6I91_03685"/>
<dbReference type="Proteomes" id="UP000004245">
    <property type="component" value="Unassembled WGS sequence"/>
</dbReference>
<organism evidence="2 3">
    <name type="scientific">Prescottella equi ATCC 33707</name>
    <dbReference type="NCBI Taxonomy" id="525370"/>
    <lineage>
        <taxon>Bacteria</taxon>
        <taxon>Bacillati</taxon>
        <taxon>Actinomycetota</taxon>
        <taxon>Actinomycetes</taxon>
        <taxon>Mycobacteriales</taxon>
        <taxon>Nocardiaceae</taxon>
        <taxon>Prescottella</taxon>
    </lineage>
</organism>
<proteinExistence type="predicted"/>
<reference evidence="2" key="1">
    <citation type="submission" date="2011-01" db="EMBL/GenBank/DDBJ databases">
        <authorList>
            <person name="Muzny D."/>
            <person name="Qin X."/>
            <person name="Buhay C."/>
            <person name="Dugan-Rocha S."/>
            <person name="Ding Y."/>
            <person name="Chen G."/>
            <person name="Hawes A."/>
            <person name="Holder M."/>
            <person name="Jhangiani S."/>
            <person name="Johnson A."/>
            <person name="Khan Z."/>
            <person name="Li Z."/>
            <person name="Liu W."/>
            <person name="Liu X."/>
            <person name="Perez L."/>
            <person name="Shen H."/>
            <person name="Wang Q."/>
            <person name="Watt J."/>
            <person name="Xi L."/>
            <person name="Xin Y."/>
            <person name="Zhou J."/>
            <person name="Deng J."/>
            <person name="Jiang H."/>
            <person name="Liu Y."/>
            <person name="Qu J."/>
            <person name="Song X.-Z."/>
            <person name="Zhang L."/>
            <person name="Villasana D."/>
            <person name="Johnson A."/>
            <person name="Liu J."/>
            <person name="Liyanage D."/>
            <person name="Lorensuhewa L."/>
            <person name="Robinson T."/>
            <person name="Song A."/>
            <person name="Song B.-B."/>
            <person name="Dinh H."/>
            <person name="Thornton R."/>
            <person name="Coyle M."/>
            <person name="Francisco L."/>
            <person name="Jackson L."/>
            <person name="Javaid M."/>
            <person name="Korchina V."/>
            <person name="Kovar C."/>
            <person name="Mata R."/>
            <person name="Mathew T."/>
            <person name="Ngo R."/>
            <person name="Nguyen L."/>
            <person name="Nguyen N."/>
            <person name="Okwuonu G."/>
            <person name="Ongeri F."/>
            <person name="Pham C."/>
            <person name="Simmons D."/>
            <person name="Wilczek-Boney K."/>
            <person name="Hale W."/>
            <person name="Jakkamsetti A."/>
            <person name="Pham P."/>
            <person name="Ruth R."/>
            <person name="San Lucas F."/>
            <person name="Warren J."/>
            <person name="Zhang J."/>
            <person name="Zhao Z."/>
            <person name="Zhou C."/>
            <person name="Zhu D."/>
            <person name="Lee S."/>
            <person name="Bess C."/>
            <person name="Blankenburg K."/>
            <person name="Forbes L."/>
            <person name="Fu Q."/>
            <person name="Gubbala S."/>
            <person name="Hirani K."/>
            <person name="Jayaseelan J.C."/>
            <person name="Lara F."/>
            <person name="Munidasa M."/>
            <person name="Palculict T."/>
            <person name="Patil S."/>
            <person name="Pu L.-L."/>
            <person name="Saada N."/>
            <person name="Tang L."/>
            <person name="Weissenberger G."/>
            <person name="Zhu Y."/>
            <person name="Hemphill L."/>
            <person name="Shang Y."/>
            <person name="Youmans B."/>
            <person name="Ayvaz T."/>
            <person name="Ross M."/>
            <person name="Santibanez J."/>
            <person name="Aqrawi P."/>
            <person name="Gross S."/>
            <person name="Joshi V."/>
            <person name="Fowler G."/>
            <person name="Nazareth L."/>
            <person name="Reid J."/>
            <person name="Worley K."/>
            <person name="Petrosino J."/>
            <person name="Highlander S."/>
            <person name="Gibbs R."/>
        </authorList>
    </citation>
    <scope>NUCLEOTIDE SEQUENCE [LARGE SCALE GENOMIC DNA]</scope>
    <source>
        <strain evidence="2">ATCC 33707</strain>
    </source>
</reference>
<dbReference type="InterPro" id="IPR051207">
    <property type="entry name" value="ComplexI_NDUFA9_subunit"/>
</dbReference>
<evidence type="ECO:0000313" key="2">
    <source>
        <dbReference type="EMBL" id="EGD23466.1"/>
    </source>
</evidence>
<dbReference type="InterPro" id="IPR036291">
    <property type="entry name" value="NAD(P)-bd_dom_sf"/>
</dbReference>
<dbReference type="EMBL" id="ADNW02000013">
    <property type="protein sequence ID" value="EGD23466.1"/>
    <property type="molecule type" value="Genomic_DNA"/>
</dbReference>
<gene>
    <name evidence="2" type="ORF">HMPREF0724_13283</name>
</gene>
<dbReference type="Gene3D" id="3.40.50.720">
    <property type="entry name" value="NAD(P)-binding Rossmann-like Domain"/>
    <property type="match status" value="1"/>
</dbReference>
<sequence length="256" mass="26854">MVTTYLVAGGTGVAGRSVVAELVRRGETVRVLSRRGGALGAGVEQAAGDLLTGAGLAQALDGVDIVIDTTDGKTRRTRPVLTTGAGNLLSAAREAGVSRAVLLSIVNVDRSTFGYYRAKTEQEQRYAASPLPTQVVRATQFHEFVPMLCAPTSKLGLIPAFTGARFQSIDTADVARALVDAAQTPSVTADPVVVAGPQILTMREMAQAWKAATGARGRVTDLPMPGAMGSFWRNGSNLVPDNHFGTVTFDQWLAAQ</sequence>
<dbReference type="HOGENOM" id="CLU_007383_5_1_11"/>
<dbReference type="Pfam" id="PF13460">
    <property type="entry name" value="NAD_binding_10"/>
    <property type="match status" value="1"/>
</dbReference>
<comment type="caution">
    <text evidence="2">The sequence shown here is derived from an EMBL/GenBank/DDBJ whole genome shotgun (WGS) entry which is preliminary data.</text>
</comment>
<evidence type="ECO:0000259" key="1">
    <source>
        <dbReference type="Pfam" id="PF13460"/>
    </source>
</evidence>
<name>E9T3P2_RHOHA</name>
<protein>
    <submittedName>
        <fullName evidence="2">NmrA family protein</fullName>
    </submittedName>
</protein>
<dbReference type="PANTHER" id="PTHR12126:SF11">
    <property type="entry name" value="NADH DEHYDROGENASE [UBIQUINONE] 1 ALPHA SUBCOMPLEX SUBUNIT 9, MITOCHONDRIAL"/>
    <property type="match status" value="1"/>
</dbReference>
<dbReference type="SUPFAM" id="SSF51735">
    <property type="entry name" value="NAD(P)-binding Rossmann-fold domains"/>
    <property type="match status" value="1"/>
</dbReference>
<dbReference type="PANTHER" id="PTHR12126">
    <property type="entry name" value="NADH-UBIQUINONE OXIDOREDUCTASE 39 KDA SUBUNIT-RELATED"/>
    <property type="match status" value="1"/>
</dbReference>
<dbReference type="GO" id="GO:0044877">
    <property type="term" value="F:protein-containing complex binding"/>
    <property type="evidence" value="ECO:0007669"/>
    <property type="project" value="TreeGrafter"/>
</dbReference>
<accession>E9T3P2</accession>
<feature type="domain" description="NAD(P)-binding" evidence="1">
    <location>
        <begin position="9"/>
        <end position="185"/>
    </location>
</feature>
<evidence type="ECO:0000313" key="3">
    <source>
        <dbReference type="Proteomes" id="UP000004245"/>
    </source>
</evidence>